<dbReference type="EMBL" id="CAJVPQ010001493">
    <property type="protein sequence ID" value="CAG8555816.1"/>
    <property type="molecule type" value="Genomic_DNA"/>
</dbReference>
<name>A0A9N9B9S0_9GLOM</name>
<dbReference type="Proteomes" id="UP000789570">
    <property type="component" value="Unassembled WGS sequence"/>
</dbReference>
<reference evidence="1" key="1">
    <citation type="submission" date="2021-06" db="EMBL/GenBank/DDBJ databases">
        <authorList>
            <person name="Kallberg Y."/>
            <person name="Tangrot J."/>
            <person name="Rosling A."/>
        </authorList>
    </citation>
    <scope>NUCLEOTIDE SEQUENCE</scope>
    <source>
        <strain evidence="1">UK204</strain>
    </source>
</reference>
<accession>A0A9N9B9S0</accession>
<keyword evidence="2" id="KW-1185">Reference proteome</keyword>
<organism evidence="1 2">
    <name type="scientific">Funneliformis caledonium</name>
    <dbReference type="NCBI Taxonomy" id="1117310"/>
    <lineage>
        <taxon>Eukaryota</taxon>
        <taxon>Fungi</taxon>
        <taxon>Fungi incertae sedis</taxon>
        <taxon>Mucoromycota</taxon>
        <taxon>Glomeromycotina</taxon>
        <taxon>Glomeromycetes</taxon>
        <taxon>Glomerales</taxon>
        <taxon>Glomeraceae</taxon>
        <taxon>Funneliformis</taxon>
    </lineage>
</organism>
<evidence type="ECO:0000313" key="1">
    <source>
        <dbReference type="EMBL" id="CAG8555816.1"/>
    </source>
</evidence>
<comment type="caution">
    <text evidence="1">The sequence shown here is derived from an EMBL/GenBank/DDBJ whole genome shotgun (WGS) entry which is preliminary data.</text>
</comment>
<sequence length="191" mass="22643">MISEKTFIKYFDYKKDDNKLKRVFDDTDIKEINNLLHQSYEVFIAVVDEKTRTKEYYVCEGRDWTELEIKCNRKNLPGMNYNHKLKIVFKVVSYDGLSLHRPRLETLRMTDNKSCAGGISVINESLNKSFDIINHYFGDIEKPFPNNLKRSRCDKLPLFTSCELDFNTSKKLSQVQKKDFQRGYIKELLQM</sequence>
<evidence type="ECO:0000313" key="2">
    <source>
        <dbReference type="Proteomes" id="UP000789570"/>
    </source>
</evidence>
<protein>
    <submittedName>
        <fullName evidence="1">13949_t:CDS:1</fullName>
    </submittedName>
</protein>
<dbReference type="AlphaFoldDB" id="A0A9N9B9S0"/>
<gene>
    <name evidence="1" type="ORF">FCALED_LOCUS6350</name>
</gene>
<proteinExistence type="predicted"/>